<keyword evidence="3" id="KW-1185">Reference proteome</keyword>
<protein>
    <submittedName>
        <fullName evidence="2">Uncharacterized protein</fullName>
    </submittedName>
</protein>
<feature type="region of interest" description="Disordered" evidence="1">
    <location>
        <begin position="83"/>
        <end position="105"/>
    </location>
</feature>
<dbReference type="EMBL" id="SJPN01000042">
    <property type="protein sequence ID" value="TWT86964.1"/>
    <property type="molecule type" value="Genomic_DNA"/>
</dbReference>
<proteinExistence type="predicted"/>
<organism evidence="2 3">
    <name type="scientific">Stieleria varia</name>
    <dbReference type="NCBI Taxonomy" id="2528005"/>
    <lineage>
        <taxon>Bacteria</taxon>
        <taxon>Pseudomonadati</taxon>
        <taxon>Planctomycetota</taxon>
        <taxon>Planctomycetia</taxon>
        <taxon>Pirellulales</taxon>
        <taxon>Pirellulaceae</taxon>
        <taxon>Stieleria</taxon>
    </lineage>
</organism>
<evidence type="ECO:0000256" key="1">
    <source>
        <dbReference type="SAM" id="MobiDB-lite"/>
    </source>
</evidence>
<evidence type="ECO:0000313" key="2">
    <source>
        <dbReference type="EMBL" id="TWT86964.1"/>
    </source>
</evidence>
<dbReference type="AlphaFoldDB" id="A0A5C5ZHX9"/>
<dbReference type="Proteomes" id="UP000320176">
    <property type="component" value="Unassembled WGS sequence"/>
</dbReference>
<reference evidence="2 3" key="1">
    <citation type="submission" date="2019-02" db="EMBL/GenBank/DDBJ databases">
        <title>Deep-cultivation of Planctomycetes and their phenomic and genomic characterization uncovers novel biology.</title>
        <authorList>
            <person name="Wiegand S."/>
            <person name="Jogler M."/>
            <person name="Boedeker C."/>
            <person name="Pinto D."/>
            <person name="Vollmers J."/>
            <person name="Rivas-Marin E."/>
            <person name="Kohn T."/>
            <person name="Peeters S.H."/>
            <person name="Heuer A."/>
            <person name="Rast P."/>
            <person name="Oberbeckmann S."/>
            <person name="Bunk B."/>
            <person name="Jeske O."/>
            <person name="Meyerdierks A."/>
            <person name="Storesund J.E."/>
            <person name="Kallscheuer N."/>
            <person name="Luecker S."/>
            <person name="Lage O.M."/>
            <person name="Pohl T."/>
            <person name="Merkel B.J."/>
            <person name="Hornburger P."/>
            <person name="Mueller R.-W."/>
            <person name="Bruemmer F."/>
            <person name="Labrenz M."/>
            <person name="Spormann A.M."/>
            <person name="Op Den Camp H."/>
            <person name="Overmann J."/>
            <person name="Amann R."/>
            <person name="Jetten M.S.M."/>
            <person name="Mascher T."/>
            <person name="Medema M.H."/>
            <person name="Devos D.P."/>
            <person name="Kaster A.-K."/>
            <person name="Ovreas L."/>
            <person name="Rohde M."/>
            <person name="Galperin M.Y."/>
            <person name="Jogler C."/>
        </authorList>
    </citation>
    <scope>NUCLEOTIDE SEQUENCE [LARGE SCALE GENOMIC DNA]</scope>
    <source>
        <strain evidence="2 3">Pla52n</strain>
    </source>
</reference>
<sequence>MVLSSSEAEPYRRDATIGLYRLFRPLCNSSSGFVPAFDPPTMWPKSNAETGPSHVFQWQQMTQASGRPHSISRATVRREDALPKPTTCCRPQDPPTHSTGRSLHRHATMEHCNDRTAALTERRHCGFHVQPPDASLRSNAWFCRLPWRHCTARMRPLDCIACSDDTANRVLDFASGFVPRTISPKSNAEAGPSHVFQWQQVVRASGRPHSISLATVRREDALPKPTTCCRPQYLPTHSTGRSLHRHATIEHRNDRTVAITSPRREIFHFKTPHFAAEVHRLVLPASIDIGDHRF</sequence>
<evidence type="ECO:0000313" key="3">
    <source>
        <dbReference type="Proteomes" id="UP000320176"/>
    </source>
</evidence>
<comment type="caution">
    <text evidence="2">The sequence shown here is derived from an EMBL/GenBank/DDBJ whole genome shotgun (WGS) entry which is preliminary data.</text>
</comment>
<accession>A0A5C5ZHX9</accession>
<gene>
    <name evidence="2" type="ORF">Pla52n_70720</name>
</gene>
<name>A0A5C5ZHX9_9BACT</name>